<evidence type="ECO:0000256" key="8">
    <source>
        <dbReference type="ARBA" id="ARBA00067203"/>
    </source>
</evidence>
<dbReference type="GO" id="GO:0005737">
    <property type="term" value="C:cytoplasm"/>
    <property type="evidence" value="ECO:0007669"/>
    <property type="project" value="TreeGrafter"/>
</dbReference>
<comment type="similarity">
    <text evidence="5">Belongs to the JMJD6 family.</text>
</comment>
<comment type="catalytic activity">
    <reaction evidence="6">
        <text>L-lysyl-[protein] + 2-oxoglutarate + O2 = 4-hydroxy-L-lysyl-[protein] + succinate + CO2</text>
        <dbReference type="Rhea" id="RHEA:57156"/>
        <dbReference type="Rhea" id="RHEA-COMP:9752"/>
        <dbReference type="Rhea" id="RHEA-COMP:15084"/>
        <dbReference type="ChEBI" id="CHEBI:15379"/>
        <dbReference type="ChEBI" id="CHEBI:16526"/>
        <dbReference type="ChEBI" id="CHEBI:16810"/>
        <dbReference type="ChEBI" id="CHEBI:29969"/>
        <dbReference type="ChEBI" id="CHEBI:30031"/>
        <dbReference type="ChEBI" id="CHEBI:141495"/>
    </reaction>
</comment>
<comment type="subunit">
    <text evidence="7">Interacts with ETF1. Interacts with the ETF1-GSPT1 complex.</text>
</comment>
<dbReference type="SUPFAM" id="SSF51197">
    <property type="entry name" value="Clavaminate synthase-like"/>
    <property type="match status" value="1"/>
</dbReference>
<dbReference type="Proteomes" id="UP000314981">
    <property type="component" value="Chromosome 7"/>
</dbReference>
<evidence type="ECO:0000256" key="3">
    <source>
        <dbReference type="ARBA" id="ARBA00023002"/>
    </source>
</evidence>
<evidence type="ECO:0000256" key="7">
    <source>
        <dbReference type="ARBA" id="ARBA00064352"/>
    </source>
</evidence>
<dbReference type="InterPro" id="IPR003347">
    <property type="entry name" value="JmjC_dom"/>
</dbReference>
<keyword evidence="4" id="KW-0408">Iron</keyword>
<evidence type="ECO:0000256" key="9">
    <source>
        <dbReference type="ARBA" id="ARBA00078704"/>
    </source>
</evidence>
<comment type="cofactor">
    <cofactor evidence="1">
        <name>Fe(2+)</name>
        <dbReference type="ChEBI" id="CHEBI:29033"/>
    </cofactor>
</comment>
<dbReference type="OMA" id="HPCMFSR"/>
<feature type="domain" description="JmjC" evidence="13">
    <location>
        <begin position="299"/>
        <end position="458"/>
    </location>
</feature>
<feature type="compositionally biased region" description="Pro residues" evidence="12">
    <location>
        <begin position="133"/>
        <end position="146"/>
    </location>
</feature>
<keyword evidence="2" id="KW-0479">Metal-binding</keyword>
<dbReference type="GO" id="GO:0043565">
    <property type="term" value="F:sequence-specific DNA binding"/>
    <property type="evidence" value="ECO:0007669"/>
    <property type="project" value="TreeGrafter"/>
</dbReference>
<evidence type="ECO:0000256" key="10">
    <source>
        <dbReference type="ARBA" id="ARBA00080747"/>
    </source>
</evidence>
<dbReference type="PANTHER" id="PTHR12480:SF6">
    <property type="entry name" value="2-OXOGLUTARATE AND IRON-DEPENDENT OXYGENASE JMJD4"/>
    <property type="match status" value="1"/>
</dbReference>
<evidence type="ECO:0000256" key="11">
    <source>
        <dbReference type="ARBA" id="ARBA00082904"/>
    </source>
</evidence>
<dbReference type="GO" id="GO:0046872">
    <property type="term" value="F:metal ion binding"/>
    <property type="evidence" value="ECO:0007669"/>
    <property type="project" value="UniProtKB-KW"/>
</dbReference>
<protein>
    <recommendedName>
        <fullName evidence="8">2-oxoglutarate and iron-dependent oxygenase JMJD4</fullName>
    </recommendedName>
    <alternativeName>
        <fullName evidence="9">JmjC domain-containing protein 4</fullName>
    </alternativeName>
    <alternativeName>
        <fullName evidence="11">Jumonji domain-containing protein 4</fullName>
    </alternativeName>
    <alternativeName>
        <fullName evidence="10">Lysyl-hydroxylase JMJD4</fullName>
    </alternativeName>
</protein>
<evidence type="ECO:0000256" key="1">
    <source>
        <dbReference type="ARBA" id="ARBA00001954"/>
    </source>
</evidence>
<evidence type="ECO:0000259" key="13">
    <source>
        <dbReference type="PROSITE" id="PS51184"/>
    </source>
</evidence>
<dbReference type="GO" id="GO:0045905">
    <property type="term" value="P:positive regulation of translational termination"/>
    <property type="evidence" value="ECO:0007669"/>
    <property type="project" value="TreeGrafter"/>
</dbReference>
<accession>A0A4W2EWQ7</accession>
<dbReference type="AlphaFoldDB" id="A0A4W2EWQ7"/>
<dbReference type="STRING" id="30522.A0A4W2EWQ7"/>
<dbReference type="Ensembl" id="ENSBIXT00000050755.1">
    <property type="protein sequence ID" value="ENSBIXP00000041476.1"/>
    <property type="gene ID" value="ENSBIXG00000002017.1"/>
</dbReference>
<dbReference type="GO" id="GO:0005634">
    <property type="term" value="C:nucleus"/>
    <property type="evidence" value="ECO:0007669"/>
    <property type="project" value="TreeGrafter"/>
</dbReference>
<dbReference type="PROSITE" id="PS51184">
    <property type="entry name" value="JMJC"/>
    <property type="match status" value="1"/>
</dbReference>
<dbReference type="FunFam" id="2.60.120.650:FF:000030">
    <property type="entry name" value="JmjC domain-containing protein 4"/>
    <property type="match status" value="1"/>
</dbReference>
<evidence type="ECO:0000256" key="2">
    <source>
        <dbReference type="ARBA" id="ARBA00022723"/>
    </source>
</evidence>
<evidence type="ECO:0000256" key="4">
    <source>
        <dbReference type="ARBA" id="ARBA00023004"/>
    </source>
</evidence>
<keyword evidence="15" id="KW-1185">Reference proteome</keyword>
<organism evidence="14 15">
    <name type="scientific">Bos indicus x Bos taurus</name>
    <name type="common">Hybrid cattle</name>
    <dbReference type="NCBI Taxonomy" id="30522"/>
    <lineage>
        <taxon>Eukaryota</taxon>
        <taxon>Metazoa</taxon>
        <taxon>Chordata</taxon>
        <taxon>Craniata</taxon>
        <taxon>Vertebrata</taxon>
        <taxon>Euteleostomi</taxon>
        <taxon>Mammalia</taxon>
        <taxon>Eutheria</taxon>
        <taxon>Laurasiatheria</taxon>
        <taxon>Artiodactyla</taxon>
        <taxon>Ruminantia</taxon>
        <taxon>Pecora</taxon>
        <taxon>Bovidae</taxon>
        <taxon>Bovinae</taxon>
        <taxon>Bos</taxon>
    </lineage>
</organism>
<dbReference type="SMART" id="SM00558">
    <property type="entry name" value="JmjC"/>
    <property type="match status" value="1"/>
</dbReference>
<name>A0A4W2EWQ7_BOBOX</name>
<dbReference type="GO" id="GO:0140096">
    <property type="term" value="F:catalytic activity, acting on a protein"/>
    <property type="evidence" value="ECO:0007669"/>
    <property type="project" value="UniProtKB-ARBA"/>
</dbReference>
<reference evidence="14" key="3">
    <citation type="submission" date="2025-09" db="UniProtKB">
        <authorList>
            <consortium name="Ensembl"/>
        </authorList>
    </citation>
    <scope>IDENTIFICATION</scope>
</reference>
<dbReference type="GO" id="GO:0016706">
    <property type="term" value="F:2-oxoglutarate-dependent dioxygenase activity"/>
    <property type="evidence" value="ECO:0007669"/>
    <property type="project" value="UniProtKB-ARBA"/>
</dbReference>
<dbReference type="Pfam" id="PF02373">
    <property type="entry name" value="JmjC"/>
    <property type="match status" value="1"/>
</dbReference>
<proteinExistence type="inferred from homology"/>
<keyword evidence="3" id="KW-0560">Oxidoreductase</keyword>
<evidence type="ECO:0000256" key="6">
    <source>
        <dbReference type="ARBA" id="ARBA00047762"/>
    </source>
</evidence>
<dbReference type="PANTHER" id="PTHR12480">
    <property type="entry name" value="ARGININE DEMETHYLASE AND LYSYL-HYDROXYLASE JMJD"/>
    <property type="match status" value="1"/>
</dbReference>
<dbReference type="InterPro" id="IPR050910">
    <property type="entry name" value="JMJD6_ArgDemeth/LysHydrox"/>
</dbReference>
<evidence type="ECO:0000256" key="5">
    <source>
        <dbReference type="ARBA" id="ARBA00038068"/>
    </source>
</evidence>
<evidence type="ECO:0000256" key="12">
    <source>
        <dbReference type="SAM" id="MobiDB-lite"/>
    </source>
</evidence>
<feature type="region of interest" description="Disordered" evidence="12">
    <location>
        <begin position="124"/>
        <end position="153"/>
    </location>
</feature>
<evidence type="ECO:0000313" key="15">
    <source>
        <dbReference type="Proteomes" id="UP000314981"/>
    </source>
</evidence>
<evidence type="ECO:0000313" key="14">
    <source>
        <dbReference type="Ensembl" id="ENSBIXP00000041476.1"/>
    </source>
</evidence>
<reference evidence="14" key="2">
    <citation type="submission" date="2025-08" db="UniProtKB">
        <authorList>
            <consortium name="Ensembl"/>
        </authorList>
    </citation>
    <scope>IDENTIFICATION</scope>
</reference>
<dbReference type="Gene3D" id="2.60.120.650">
    <property type="entry name" value="Cupin"/>
    <property type="match status" value="1"/>
</dbReference>
<reference evidence="14 15" key="1">
    <citation type="submission" date="2018-11" db="EMBL/GenBank/DDBJ databases">
        <title>Haplotype-resolved cattle genomes.</title>
        <authorList>
            <person name="Low W.Y."/>
            <person name="Tearle R."/>
            <person name="Bickhart D.M."/>
            <person name="Rosen B.D."/>
            <person name="Koren S."/>
            <person name="Rhie A."/>
            <person name="Hiendleder S."/>
            <person name="Phillippy A.M."/>
            <person name="Smith T.P.L."/>
            <person name="Williams J.L."/>
        </authorList>
    </citation>
    <scope>NUCLEOTIDE SEQUENCE [LARGE SCALE GENOMIC DNA]</scope>
</reference>
<sequence length="580" mass="65945">MKRACAQGLALRVSGSGRNSECRLLVPLDCSGTTSGSAVCTSPVSLWPAVGCEPRTPRGFTPEAVLANTSFFFSQFKEQRRRNAQVGFRASALRGSAAGRLHRCFHYPYQPLCPRCSFDIPRAPPRSQQPSRLPVPPRQTPSPGFPAPHGRRTWPGMDRETRVFAESHFRGLEGRLPSRVCPKLDRVDFIEKPDSFSYADFFKGYLLPNLPCVFSSAFTEDWGSRRLWVTPSGKPNFDYLLQNYGDVVVPVANCGVQEYNSNPKEHMPLRDYISYWKEYIQANYSSSRGCLYLKDWHLCRDFLAEGVFTLPIYFSSDWLNEYWDALDVDDYRFVYMGPTGTWSPFHADVFRSFSWSVNICGRKKWFFFPPGQEEALRDCHGGLPYDVTSPTLLDSRLHPMRDRCGPPLEVTQEAGEMVFVPSGWHHQVHNLEDTISINHNWVNGCNLANMWHFLQQELSAVQQEVIEWRDTMPDWHHHCQVIMKSCSGINFEEFYHFLKIIAERRLLLLAKGMSPGQVEGGEDTGLGPQQAAFDIGRIAEVLESVVAHPDFQRVDPSTFSPRPEVLLRQLEEAVAATTSL</sequence>